<dbReference type="PANTHER" id="PTHR40031:SF1">
    <property type="entry name" value="MEMBRANE-BOUND METAL-DEPENDENT HYDROLASE"/>
    <property type="match status" value="1"/>
</dbReference>
<dbReference type="RefSeq" id="WP_176758853.1">
    <property type="nucleotide sequence ID" value="NZ_FMUS01000003.1"/>
</dbReference>
<sequence length="316" mass="36328">MDPLSHAIIGLSIHGLSQAPSLGNPASIGALIGAIAPDLDIITRIKGDYVYLKHHRVETHSIPGIIGVSLLITLGLSLIYSSFVFREVFLWTMIGALSHVVFDLLNSYGVALLYPLNRKKYSINLIMIYDPVVILLSGYILFFSGRTFFENLMMGVIMLAYLILKALDKKSLKRILQNQYCKGAEIRKITIMPSDYNPLKWDYIVKTKEEYLVGDIKSFRGIPNQLRRFTIITNSIIEKSLKEELGQYFESFTPFFHIDFKEEKDRIIVKMTDLRYRVTNGFKHHAIFHYNNNAQLEKSVFHPFKMDNQITIKNDR</sequence>
<dbReference type="AlphaFoldDB" id="A0A1G5CUZ4"/>
<feature type="transmembrane region" description="Helical" evidence="1">
    <location>
        <begin position="89"/>
        <end position="114"/>
    </location>
</feature>
<proteinExistence type="predicted"/>
<keyword evidence="1" id="KW-0812">Transmembrane</keyword>
<gene>
    <name evidence="2" type="ORF">SAMN03080606_00772</name>
</gene>
<accession>A0A1G5CUZ4</accession>
<dbReference type="STRING" id="1120976.SAMN03080606_00772"/>
<protein>
    <submittedName>
        <fullName evidence="2">Inner membrane protein</fullName>
    </submittedName>
</protein>
<dbReference type="Pfam" id="PF04307">
    <property type="entry name" value="YdjM"/>
    <property type="match status" value="1"/>
</dbReference>
<dbReference type="InterPro" id="IPR007404">
    <property type="entry name" value="YdjM-like"/>
</dbReference>
<evidence type="ECO:0000313" key="3">
    <source>
        <dbReference type="Proteomes" id="UP000198636"/>
    </source>
</evidence>
<evidence type="ECO:0000256" key="1">
    <source>
        <dbReference type="SAM" id="Phobius"/>
    </source>
</evidence>
<feature type="transmembrane region" description="Helical" evidence="1">
    <location>
        <begin position="148"/>
        <end position="167"/>
    </location>
</feature>
<dbReference type="EMBL" id="FMUS01000003">
    <property type="protein sequence ID" value="SCY06081.1"/>
    <property type="molecule type" value="Genomic_DNA"/>
</dbReference>
<dbReference type="PANTHER" id="PTHR40031">
    <property type="entry name" value="HYPOTHETICAL MEMBRANE SPANNING PROTEIN"/>
    <property type="match status" value="1"/>
</dbReference>
<evidence type="ECO:0000313" key="2">
    <source>
        <dbReference type="EMBL" id="SCY06081.1"/>
    </source>
</evidence>
<keyword evidence="1" id="KW-0472">Membrane</keyword>
<reference evidence="2 3" key="1">
    <citation type="submission" date="2016-10" db="EMBL/GenBank/DDBJ databases">
        <authorList>
            <person name="de Groot N.N."/>
        </authorList>
    </citation>
    <scope>NUCLEOTIDE SEQUENCE [LARGE SCALE GENOMIC DNA]</scope>
    <source>
        <strain evidence="2 3">DSM 18978</strain>
    </source>
</reference>
<dbReference type="Proteomes" id="UP000198636">
    <property type="component" value="Unassembled WGS sequence"/>
</dbReference>
<name>A0A1G5CUZ4_9FIRM</name>
<dbReference type="InterPro" id="IPR053170">
    <property type="entry name" value="Transcription_regulator"/>
</dbReference>
<feature type="transmembrane region" description="Helical" evidence="1">
    <location>
        <begin position="121"/>
        <end position="142"/>
    </location>
</feature>
<keyword evidence="3" id="KW-1185">Reference proteome</keyword>
<organism evidence="2 3">
    <name type="scientific">Alkaliphilus peptidifermentans DSM 18978</name>
    <dbReference type="NCBI Taxonomy" id="1120976"/>
    <lineage>
        <taxon>Bacteria</taxon>
        <taxon>Bacillati</taxon>
        <taxon>Bacillota</taxon>
        <taxon>Clostridia</taxon>
        <taxon>Peptostreptococcales</taxon>
        <taxon>Natronincolaceae</taxon>
        <taxon>Alkaliphilus</taxon>
    </lineage>
</organism>
<feature type="transmembrane region" description="Helical" evidence="1">
    <location>
        <begin position="62"/>
        <end position="83"/>
    </location>
</feature>
<keyword evidence="1" id="KW-1133">Transmembrane helix</keyword>